<dbReference type="RefSeq" id="WP_276305932.1">
    <property type="nucleotide sequence ID" value="NZ_CP119993.1"/>
</dbReference>
<dbReference type="PANTHER" id="PTHR45953">
    <property type="entry name" value="IDURONATE 2-SULFATASE"/>
    <property type="match status" value="1"/>
</dbReference>
<evidence type="ECO:0000256" key="2">
    <source>
        <dbReference type="ARBA" id="ARBA00022801"/>
    </source>
</evidence>
<dbReference type="GO" id="GO:0046872">
    <property type="term" value="F:metal ion binding"/>
    <property type="evidence" value="ECO:0007669"/>
    <property type="project" value="UniProtKB-KW"/>
</dbReference>
<evidence type="ECO:0000313" key="6">
    <source>
        <dbReference type="Proteomes" id="UP001596547"/>
    </source>
</evidence>
<sequence>MNDFNVLLVTIDSLRVDCLGAYNESFSIDVETNNFDRFAERAAVFDSHYAGSLPCMPARREWLTGTQEFLWRPWGPVEPFDETLPAAIQRHDTVSKLITDHYHLFEHGARGYHEDFKAYEQIRGHETDAWKTTPYDLDPDFLAKLKGDDDPYDGKKKNNTNYARNVADFTEEEDFFAPKVFSRTAEWLAENQEWDQWFCYVDSFDVHEPFHVPEPYASMYTDEDPTDPELTFWPDYGPTDGKPSDADTETGPAEPGDSELSEREEEFVRSQFAGKTTMVDRWFGRVLDTLDEQGLWDETVVIVSSDHGHYLGDHGWVGKPLAPLYDVLAHTPLMIWHPESERNGERVEEVTSAVDVYATVLDAMGVEDVDHRHSRSLVPFLAGETDDHRDWAVYGYWGSSVNVTDGQYTYFHPCNESVDSYCYSAGMMNTVDWMAPPEPHLNAEPDSLPYTGSPVWRYAGPSHGRHDEPMLFDTEADPDQERDIAAERSDIVEEMQALLLEALADLNAPEWQYERLGFEPAPDAA</sequence>
<dbReference type="InterPro" id="IPR000917">
    <property type="entry name" value="Sulfatase_N"/>
</dbReference>
<feature type="region of interest" description="Disordered" evidence="3">
    <location>
        <begin position="222"/>
        <end position="264"/>
    </location>
</feature>
<dbReference type="InterPro" id="IPR017850">
    <property type="entry name" value="Alkaline_phosphatase_core_sf"/>
</dbReference>
<dbReference type="CDD" id="cd16148">
    <property type="entry name" value="sulfatase_like"/>
    <property type="match status" value="1"/>
</dbReference>
<feature type="domain" description="Sulfatase N-terminal" evidence="4">
    <location>
        <begin position="5"/>
        <end position="366"/>
    </location>
</feature>
<name>A0ABD6ADF2_9EURY</name>
<dbReference type="PANTHER" id="PTHR45953:SF1">
    <property type="entry name" value="IDURONATE 2-SULFATASE"/>
    <property type="match status" value="1"/>
</dbReference>
<dbReference type="EMBL" id="JBHTBF010000003">
    <property type="protein sequence ID" value="MFC7318277.1"/>
    <property type="molecule type" value="Genomic_DNA"/>
</dbReference>
<evidence type="ECO:0000313" key="5">
    <source>
        <dbReference type="EMBL" id="MFC7318277.1"/>
    </source>
</evidence>
<gene>
    <name evidence="5" type="ORF">ACFQPE_15960</name>
</gene>
<dbReference type="Proteomes" id="UP001596547">
    <property type="component" value="Unassembled WGS sequence"/>
</dbReference>
<dbReference type="AlphaFoldDB" id="A0ABD6ADF2"/>
<evidence type="ECO:0000259" key="4">
    <source>
        <dbReference type="Pfam" id="PF00884"/>
    </source>
</evidence>
<keyword evidence="1" id="KW-0479">Metal-binding</keyword>
<dbReference type="GO" id="GO:0016787">
    <property type="term" value="F:hydrolase activity"/>
    <property type="evidence" value="ECO:0007669"/>
    <property type="project" value="UniProtKB-KW"/>
</dbReference>
<keyword evidence="2" id="KW-0378">Hydrolase</keyword>
<organism evidence="5 6">
    <name type="scientific">Halomarina halobia</name>
    <dbReference type="NCBI Taxonomy" id="3033386"/>
    <lineage>
        <taxon>Archaea</taxon>
        <taxon>Methanobacteriati</taxon>
        <taxon>Methanobacteriota</taxon>
        <taxon>Stenosarchaea group</taxon>
        <taxon>Halobacteria</taxon>
        <taxon>Halobacteriales</taxon>
        <taxon>Natronomonadaceae</taxon>
        <taxon>Halomarina</taxon>
    </lineage>
</organism>
<proteinExistence type="predicted"/>
<dbReference type="GeneID" id="79317550"/>
<keyword evidence="6" id="KW-1185">Reference proteome</keyword>
<evidence type="ECO:0000256" key="1">
    <source>
        <dbReference type="ARBA" id="ARBA00022723"/>
    </source>
</evidence>
<comment type="caution">
    <text evidence="5">The sequence shown here is derived from an EMBL/GenBank/DDBJ whole genome shotgun (WGS) entry which is preliminary data.</text>
</comment>
<dbReference type="SUPFAM" id="SSF53649">
    <property type="entry name" value="Alkaline phosphatase-like"/>
    <property type="match status" value="1"/>
</dbReference>
<protein>
    <submittedName>
        <fullName evidence="5">Sulfatase-like hydrolase/transferase</fullName>
    </submittedName>
</protein>
<dbReference type="Pfam" id="PF00884">
    <property type="entry name" value="Sulfatase"/>
    <property type="match status" value="1"/>
</dbReference>
<reference evidence="5 6" key="1">
    <citation type="journal article" date="2019" name="Int. J. Syst. Evol. Microbiol.">
        <title>The Global Catalogue of Microorganisms (GCM) 10K type strain sequencing project: providing services to taxonomists for standard genome sequencing and annotation.</title>
        <authorList>
            <consortium name="The Broad Institute Genomics Platform"/>
            <consortium name="The Broad Institute Genome Sequencing Center for Infectious Disease"/>
            <person name="Wu L."/>
            <person name="Ma J."/>
        </authorList>
    </citation>
    <scope>NUCLEOTIDE SEQUENCE [LARGE SCALE GENOMIC DNA]</scope>
    <source>
        <strain evidence="5 6">PSR21</strain>
    </source>
</reference>
<dbReference type="Gene3D" id="3.40.720.10">
    <property type="entry name" value="Alkaline Phosphatase, subunit A"/>
    <property type="match status" value="1"/>
</dbReference>
<accession>A0ABD6ADF2</accession>
<evidence type="ECO:0000256" key="3">
    <source>
        <dbReference type="SAM" id="MobiDB-lite"/>
    </source>
</evidence>